<sequence>AQFRDGLNRYGFVDLMRLKPCVTYLFRPSARSTLTQRKLIHVLKPVFSDIGSNRRLKEDAIYQKFI</sequence>
<keyword evidence="2" id="KW-1185">Reference proteome</keyword>
<name>A0ABD3WAY5_SINWO</name>
<feature type="non-terminal residue" evidence="1">
    <location>
        <position position="1"/>
    </location>
</feature>
<comment type="caution">
    <text evidence="1">The sequence shown here is derived from an EMBL/GenBank/DDBJ whole genome shotgun (WGS) entry which is preliminary data.</text>
</comment>
<organism evidence="1 2">
    <name type="scientific">Sinanodonta woodiana</name>
    <name type="common">Chinese pond mussel</name>
    <name type="synonym">Anodonta woodiana</name>
    <dbReference type="NCBI Taxonomy" id="1069815"/>
    <lineage>
        <taxon>Eukaryota</taxon>
        <taxon>Metazoa</taxon>
        <taxon>Spiralia</taxon>
        <taxon>Lophotrochozoa</taxon>
        <taxon>Mollusca</taxon>
        <taxon>Bivalvia</taxon>
        <taxon>Autobranchia</taxon>
        <taxon>Heteroconchia</taxon>
        <taxon>Palaeoheterodonta</taxon>
        <taxon>Unionida</taxon>
        <taxon>Unionoidea</taxon>
        <taxon>Unionidae</taxon>
        <taxon>Unioninae</taxon>
        <taxon>Sinanodonta</taxon>
    </lineage>
</organism>
<reference evidence="1 2" key="1">
    <citation type="submission" date="2024-11" db="EMBL/GenBank/DDBJ databases">
        <title>Chromosome-level genome assembly of the freshwater bivalve Anodonta woodiana.</title>
        <authorList>
            <person name="Chen X."/>
        </authorList>
    </citation>
    <scope>NUCLEOTIDE SEQUENCE [LARGE SCALE GENOMIC DNA]</scope>
    <source>
        <strain evidence="1">MN2024</strain>
        <tissue evidence="1">Gills</tissue>
    </source>
</reference>
<dbReference type="Proteomes" id="UP001634394">
    <property type="component" value="Unassembled WGS sequence"/>
</dbReference>
<gene>
    <name evidence="1" type="ORF">ACJMK2_039090</name>
</gene>
<proteinExistence type="predicted"/>
<feature type="non-terminal residue" evidence="1">
    <location>
        <position position="66"/>
    </location>
</feature>
<accession>A0ABD3WAY5</accession>
<dbReference type="AlphaFoldDB" id="A0ABD3WAY5"/>
<evidence type="ECO:0000313" key="1">
    <source>
        <dbReference type="EMBL" id="KAL3871069.1"/>
    </source>
</evidence>
<dbReference type="EMBL" id="JBJQND010000007">
    <property type="protein sequence ID" value="KAL3871069.1"/>
    <property type="molecule type" value="Genomic_DNA"/>
</dbReference>
<protein>
    <submittedName>
        <fullName evidence="1">Uncharacterized protein</fullName>
    </submittedName>
</protein>
<evidence type="ECO:0000313" key="2">
    <source>
        <dbReference type="Proteomes" id="UP001634394"/>
    </source>
</evidence>